<protein>
    <submittedName>
        <fullName evidence="1">PP-loop family protein</fullName>
    </submittedName>
</protein>
<proteinExistence type="predicted"/>
<organism evidence="1 2">
    <name type="scientific">Reichenbachiella faecimaris</name>
    <dbReference type="NCBI Taxonomy" id="692418"/>
    <lineage>
        <taxon>Bacteria</taxon>
        <taxon>Pseudomonadati</taxon>
        <taxon>Bacteroidota</taxon>
        <taxon>Cytophagia</taxon>
        <taxon>Cytophagales</taxon>
        <taxon>Reichenbachiellaceae</taxon>
        <taxon>Reichenbachiella</taxon>
    </lineage>
</organism>
<dbReference type="OrthoDB" id="8479830at2"/>
<dbReference type="RefSeq" id="WP_139793784.1">
    <property type="nucleotide sequence ID" value="NZ_FWYF01000001.1"/>
</dbReference>
<dbReference type="Proteomes" id="UP000192472">
    <property type="component" value="Unassembled WGS sequence"/>
</dbReference>
<evidence type="ECO:0000313" key="1">
    <source>
        <dbReference type="EMBL" id="SMD33088.1"/>
    </source>
</evidence>
<dbReference type="AlphaFoldDB" id="A0A1W2G9Q3"/>
<dbReference type="Gene3D" id="3.40.50.620">
    <property type="entry name" value="HUPs"/>
    <property type="match status" value="1"/>
</dbReference>
<accession>A0A1W2G9Q3</accession>
<sequence length="209" mass="24010">MSKPTILCMFSGGVDSAGVLHELQTNEKYQSFSLIVHHIHIWNRENRALAELDAVKKILNYYKRQGKSQFLFTQSIFDTRGFAPLQSMRFPMDMDVCAFTASQICAARPDVQYVAMGRTKTDVESGGENFKLRMQRAQAIFKSSLSLENHRPAEYIFPVVDYTKKEIWNFLPEEVSQSTWWCRRPNYEHEVSKSCGSCTTCLEMAQIIG</sequence>
<gene>
    <name evidence="1" type="ORF">SAMN04488029_1453</name>
</gene>
<dbReference type="SUPFAM" id="SSF52402">
    <property type="entry name" value="Adenine nucleotide alpha hydrolases-like"/>
    <property type="match status" value="1"/>
</dbReference>
<dbReference type="InterPro" id="IPR014729">
    <property type="entry name" value="Rossmann-like_a/b/a_fold"/>
</dbReference>
<reference evidence="1 2" key="1">
    <citation type="submission" date="2017-04" db="EMBL/GenBank/DDBJ databases">
        <authorList>
            <person name="Afonso C.L."/>
            <person name="Miller P.J."/>
            <person name="Scott M.A."/>
            <person name="Spackman E."/>
            <person name="Goraichik I."/>
            <person name="Dimitrov K.M."/>
            <person name="Suarez D.L."/>
            <person name="Swayne D.E."/>
        </authorList>
    </citation>
    <scope>NUCLEOTIDE SEQUENCE [LARGE SCALE GENOMIC DNA]</scope>
    <source>
        <strain evidence="1 2">DSM 26133</strain>
    </source>
</reference>
<keyword evidence="2" id="KW-1185">Reference proteome</keyword>
<dbReference type="STRING" id="692418.SAMN04488029_1453"/>
<dbReference type="EMBL" id="FWYF01000001">
    <property type="protein sequence ID" value="SMD33088.1"/>
    <property type="molecule type" value="Genomic_DNA"/>
</dbReference>
<name>A0A1W2G9Q3_REIFA</name>
<evidence type="ECO:0000313" key="2">
    <source>
        <dbReference type="Proteomes" id="UP000192472"/>
    </source>
</evidence>